<dbReference type="GO" id="GO:0046872">
    <property type="term" value="F:metal ion binding"/>
    <property type="evidence" value="ECO:0007669"/>
    <property type="project" value="UniProtKB-KW"/>
</dbReference>
<keyword evidence="2" id="KW-0479">Metal-binding</keyword>
<evidence type="ECO:0000256" key="3">
    <source>
        <dbReference type="ARBA" id="ARBA00022741"/>
    </source>
</evidence>
<evidence type="ECO:0000256" key="6">
    <source>
        <dbReference type="SAM" id="MobiDB-lite"/>
    </source>
</evidence>
<keyword evidence="4" id="KW-0658">Purine biosynthesis</keyword>
<dbReference type="PANTHER" id="PTHR11846">
    <property type="entry name" value="ADENYLOSUCCINATE SYNTHETASE"/>
    <property type="match status" value="1"/>
</dbReference>
<evidence type="ECO:0000313" key="8">
    <source>
        <dbReference type="Proteomes" id="UP000694391"/>
    </source>
</evidence>
<feature type="region of interest" description="Disordered" evidence="6">
    <location>
        <begin position="1"/>
        <end position="48"/>
    </location>
</feature>
<dbReference type="SUPFAM" id="SSF52540">
    <property type="entry name" value="P-loop containing nucleoside triphosphate hydrolases"/>
    <property type="match status" value="1"/>
</dbReference>
<dbReference type="PANTHER" id="PTHR11846:SF2">
    <property type="entry name" value="ADENYLOSUCCINATE SYNTHETASE ISOZYME 1"/>
    <property type="match status" value="1"/>
</dbReference>
<dbReference type="Proteomes" id="UP000694391">
    <property type="component" value="Unplaced"/>
</dbReference>
<dbReference type="AlphaFoldDB" id="A0A8C0KE83"/>
<dbReference type="GO" id="GO:0046040">
    <property type="term" value="P:IMP metabolic process"/>
    <property type="evidence" value="ECO:0007669"/>
    <property type="project" value="TreeGrafter"/>
</dbReference>
<proteinExistence type="predicted"/>
<name>A0A8C0KE83_CANLU</name>
<dbReference type="Ensembl" id="ENSCAFT00020016461.1">
    <property type="protein sequence ID" value="ENSCAFP00020014154.1"/>
    <property type="gene ID" value="ENSCAFG00020011455.1"/>
</dbReference>
<keyword evidence="5" id="KW-0460">Magnesium</keyword>
<keyword evidence="3" id="KW-0547">Nucleotide-binding</keyword>
<keyword evidence="1" id="KW-0436">Ligase</keyword>
<organism evidence="7 8">
    <name type="scientific">Canis lupus dingo</name>
    <name type="common">dingo</name>
    <dbReference type="NCBI Taxonomy" id="286419"/>
    <lineage>
        <taxon>Eukaryota</taxon>
        <taxon>Metazoa</taxon>
        <taxon>Chordata</taxon>
        <taxon>Craniata</taxon>
        <taxon>Vertebrata</taxon>
        <taxon>Euteleostomi</taxon>
        <taxon>Mammalia</taxon>
        <taxon>Eutheria</taxon>
        <taxon>Laurasiatheria</taxon>
        <taxon>Carnivora</taxon>
        <taxon>Caniformia</taxon>
        <taxon>Canidae</taxon>
        <taxon>Canis</taxon>
    </lineage>
</organism>
<dbReference type="GO" id="GO:0005737">
    <property type="term" value="C:cytoplasm"/>
    <property type="evidence" value="ECO:0007669"/>
    <property type="project" value="TreeGrafter"/>
</dbReference>
<reference evidence="7" key="1">
    <citation type="submission" date="2025-08" db="UniProtKB">
        <authorList>
            <consortium name="Ensembl"/>
        </authorList>
    </citation>
    <scope>IDENTIFICATION</scope>
</reference>
<keyword evidence="8" id="KW-1185">Reference proteome</keyword>
<dbReference type="Gene3D" id="3.40.440.10">
    <property type="entry name" value="Adenylosuccinate Synthetase, subunit A, domain 1"/>
    <property type="match status" value="1"/>
</dbReference>
<accession>A0A8C0KE83</accession>
<evidence type="ECO:0000256" key="5">
    <source>
        <dbReference type="ARBA" id="ARBA00022842"/>
    </source>
</evidence>
<dbReference type="GO" id="GO:0044208">
    <property type="term" value="P:'de novo' AMP biosynthetic process"/>
    <property type="evidence" value="ECO:0007669"/>
    <property type="project" value="TreeGrafter"/>
</dbReference>
<dbReference type="InterPro" id="IPR027417">
    <property type="entry name" value="P-loop_NTPase"/>
</dbReference>
<evidence type="ECO:0000256" key="4">
    <source>
        <dbReference type="ARBA" id="ARBA00022755"/>
    </source>
</evidence>
<reference evidence="7" key="2">
    <citation type="submission" date="2025-09" db="UniProtKB">
        <authorList>
            <consortium name="Ensembl"/>
        </authorList>
    </citation>
    <scope>IDENTIFICATION</scope>
</reference>
<dbReference type="Pfam" id="PF00709">
    <property type="entry name" value="Adenylsucc_synt"/>
    <property type="match status" value="1"/>
</dbReference>
<feature type="region of interest" description="Disordered" evidence="6">
    <location>
        <begin position="74"/>
        <end position="121"/>
    </location>
</feature>
<evidence type="ECO:0000256" key="2">
    <source>
        <dbReference type="ARBA" id="ARBA00022723"/>
    </source>
</evidence>
<dbReference type="GO" id="GO:0000166">
    <property type="term" value="F:nucleotide binding"/>
    <property type="evidence" value="ECO:0007669"/>
    <property type="project" value="UniProtKB-KW"/>
</dbReference>
<dbReference type="InterPro" id="IPR001114">
    <property type="entry name" value="Adenylosuccinate_synthetase"/>
</dbReference>
<evidence type="ECO:0000256" key="1">
    <source>
        <dbReference type="ARBA" id="ARBA00022598"/>
    </source>
</evidence>
<sequence length="321" mass="33829">MCSRGSLTEAGVQRGSGRPRGSPEPFAAPLPGAPTATHRCLPGGGSLSGPAEPTPFPYRACTCGARADVGPEAWPSRGAAASQRGCRSRSLGPGSGPGDALRETQGPWWGGAEGRRRGRAGGCSRGSLFSRFWGLVGTRTRYQGGQQRPHSLDVGVGWGGCTERPMGTALATGPVGVRGLLPWCPSVPWQPLCFTCPRAGWRPGSPRPGDRAAVSEGAHALCGLEAKRLAATIRSSPLWCVAGNGVVVHLPGLFEEAEKNEKKGLKDWEKRLVISDRAHLGKHARAGGRPGYRHHQEGDRTRLLLQSCPHGPPRLRPPVGL</sequence>
<protein>
    <submittedName>
        <fullName evidence="7">Uncharacterized protein</fullName>
    </submittedName>
</protein>
<evidence type="ECO:0000313" key="7">
    <source>
        <dbReference type="Ensembl" id="ENSCAFP00020014154.1"/>
    </source>
</evidence>
<dbReference type="GO" id="GO:0004019">
    <property type="term" value="F:adenylosuccinate synthase activity"/>
    <property type="evidence" value="ECO:0007669"/>
    <property type="project" value="InterPro"/>
</dbReference>
<dbReference type="InterPro" id="IPR042109">
    <property type="entry name" value="Adenylosuccinate_synth_dom1"/>
</dbReference>